<evidence type="ECO:0000313" key="2">
    <source>
        <dbReference type="EMBL" id="GAC30952.1"/>
    </source>
</evidence>
<evidence type="ECO:0000313" key="3">
    <source>
        <dbReference type="Proteomes" id="UP000006322"/>
    </source>
</evidence>
<dbReference type="Gene3D" id="3.30.420.10">
    <property type="entry name" value="Ribonuclease H-like superfamily/Ribonuclease H"/>
    <property type="match status" value="1"/>
</dbReference>
<proteinExistence type="predicted"/>
<dbReference type="InterPro" id="IPR047655">
    <property type="entry name" value="Transpos_IS630-like"/>
</dbReference>
<dbReference type="GO" id="GO:0003676">
    <property type="term" value="F:nucleic acid binding"/>
    <property type="evidence" value="ECO:0007669"/>
    <property type="project" value="InterPro"/>
</dbReference>
<dbReference type="Pfam" id="PF13358">
    <property type="entry name" value="DDE_3"/>
    <property type="match status" value="1"/>
</dbReference>
<organism evidence="2 3">
    <name type="scientific">Paraglaciecola polaris LMG 21857</name>
    <dbReference type="NCBI Taxonomy" id="1129793"/>
    <lineage>
        <taxon>Bacteria</taxon>
        <taxon>Pseudomonadati</taxon>
        <taxon>Pseudomonadota</taxon>
        <taxon>Gammaproteobacteria</taxon>
        <taxon>Alteromonadales</taxon>
        <taxon>Alteromonadaceae</taxon>
        <taxon>Paraglaciecola</taxon>
    </lineage>
</organism>
<dbReference type="Proteomes" id="UP000006322">
    <property type="component" value="Unassembled WGS sequence"/>
</dbReference>
<dbReference type="EMBL" id="BAER01000003">
    <property type="protein sequence ID" value="GAC30952.1"/>
    <property type="molecule type" value="Genomic_DNA"/>
</dbReference>
<dbReference type="STRING" id="1129793.GPLA_0031"/>
<name>K6ZKV6_9ALTE</name>
<evidence type="ECO:0000259" key="1">
    <source>
        <dbReference type="Pfam" id="PF13358"/>
    </source>
</evidence>
<protein>
    <submittedName>
        <fullName evidence="2">Transposase and inactivated derivative</fullName>
    </submittedName>
</protein>
<dbReference type="NCBIfam" id="NF033545">
    <property type="entry name" value="transpos_IS630"/>
    <property type="match status" value="1"/>
</dbReference>
<dbReference type="AlphaFoldDB" id="K6ZKV6"/>
<comment type="caution">
    <text evidence="2">The sequence shown here is derived from an EMBL/GenBank/DDBJ whole genome shotgun (WGS) entry which is preliminary data.</text>
</comment>
<feature type="domain" description="Tc1-like transposase DDE" evidence="1">
    <location>
        <begin position="3"/>
        <end position="141"/>
    </location>
</feature>
<gene>
    <name evidence="2" type="ORF">GPLA_0031</name>
</gene>
<reference evidence="3" key="1">
    <citation type="journal article" date="2014" name="Environ. Microbiol.">
        <title>Comparative genomics of the marine bacterial genus Glaciecola reveals the high degree of genomic diversity and genomic characteristic for cold adaptation.</title>
        <authorList>
            <person name="Qin Q.L."/>
            <person name="Xie B.B."/>
            <person name="Yu Y."/>
            <person name="Shu Y.L."/>
            <person name="Rong J.C."/>
            <person name="Zhang Y.J."/>
            <person name="Zhao D.L."/>
            <person name="Chen X.L."/>
            <person name="Zhang X.Y."/>
            <person name="Chen B."/>
            <person name="Zhou B.C."/>
            <person name="Zhang Y.Z."/>
        </authorList>
    </citation>
    <scope>NUCLEOTIDE SEQUENCE [LARGE SCALE GENOMIC DNA]</scope>
    <source>
        <strain evidence="3">LMG 21857</strain>
    </source>
</reference>
<keyword evidence="3" id="KW-1185">Reference proteome</keyword>
<accession>K6ZKV6</accession>
<dbReference type="InterPro" id="IPR036397">
    <property type="entry name" value="RNaseH_sf"/>
</dbReference>
<sequence>MDYWFQDEARFGQQNTTTRLWAHKGSRPRAVKQQQFDYAYLFGAICPSTGRTEAIIAPWVNRDIMRQHLELISAATESGCHAVVIMDGAGWHTDDIAKDIPNLSIIKLPPYSPELNPIEQVWSWLRQHHLANRSFESYDDILDACTTAWNNFVNDLKRVTQMCHRDWLDVSNT</sequence>
<dbReference type="InterPro" id="IPR038717">
    <property type="entry name" value="Tc1-like_DDE_dom"/>
</dbReference>